<keyword evidence="1" id="KW-0472">Membrane</keyword>
<organism evidence="2 3">
    <name type="scientific">Segatella copri</name>
    <dbReference type="NCBI Taxonomy" id="165179"/>
    <lineage>
        <taxon>Bacteria</taxon>
        <taxon>Pseudomonadati</taxon>
        <taxon>Bacteroidota</taxon>
        <taxon>Bacteroidia</taxon>
        <taxon>Bacteroidales</taxon>
        <taxon>Prevotellaceae</taxon>
        <taxon>Segatella</taxon>
    </lineage>
</organism>
<protein>
    <submittedName>
        <fullName evidence="2">Uncharacterized protein</fullName>
    </submittedName>
</protein>
<name>A0AA92W3A3_9BACT</name>
<accession>A0AA92W3A3</accession>
<gene>
    <name evidence="2" type="ORF">DWW35_15835</name>
</gene>
<reference evidence="2 3" key="1">
    <citation type="submission" date="2018-08" db="EMBL/GenBank/DDBJ databases">
        <title>A genome reference for cultivated species of the human gut microbiota.</title>
        <authorList>
            <person name="Zou Y."/>
            <person name="Xue W."/>
            <person name="Luo G."/>
        </authorList>
    </citation>
    <scope>NUCLEOTIDE SEQUENCE [LARGE SCALE GENOMIC DNA]</scope>
    <source>
        <strain evidence="2 3">AF15-25</strain>
    </source>
</reference>
<proteinExistence type="predicted"/>
<feature type="transmembrane region" description="Helical" evidence="1">
    <location>
        <begin position="12"/>
        <end position="30"/>
    </location>
</feature>
<evidence type="ECO:0000313" key="3">
    <source>
        <dbReference type="Proteomes" id="UP000285236"/>
    </source>
</evidence>
<evidence type="ECO:0000313" key="2">
    <source>
        <dbReference type="EMBL" id="RGU88437.1"/>
    </source>
</evidence>
<comment type="caution">
    <text evidence="2">The sequence shown here is derived from an EMBL/GenBank/DDBJ whole genome shotgun (WGS) entry which is preliminary data.</text>
</comment>
<keyword evidence="1" id="KW-0812">Transmembrane</keyword>
<sequence>IPPQEKTVITEIVIGYHFIFLIFRALINIFPLPATFSKLFPDFLACFEIKVYLCGRFTESKLIIYG</sequence>
<dbReference type="EMBL" id="QRYP01000104">
    <property type="protein sequence ID" value="RGU88437.1"/>
    <property type="molecule type" value="Genomic_DNA"/>
</dbReference>
<keyword evidence="1" id="KW-1133">Transmembrane helix</keyword>
<dbReference type="AlphaFoldDB" id="A0AA92W3A3"/>
<feature type="non-terminal residue" evidence="2">
    <location>
        <position position="1"/>
    </location>
</feature>
<evidence type="ECO:0000256" key="1">
    <source>
        <dbReference type="SAM" id="Phobius"/>
    </source>
</evidence>
<dbReference type="Proteomes" id="UP000285236">
    <property type="component" value="Unassembled WGS sequence"/>
</dbReference>